<evidence type="ECO:0000313" key="3">
    <source>
        <dbReference type="Proteomes" id="UP001229421"/>
    </source>
</evidence>
<accession>A0AAD8KJS9</accession>
<proteinExistence type="predicted"/>
<comment type="caution">
    <text evidence="2">The sequence shown here is derived from an EMBL/GenBank/DDBJ whole genome shotgun (WGS) entry which is preliminary data.</text>
</comment>
<sequence>MSNSRDYNQKSNIPDLNELSTSEDFNQEYYVHGSSQQQPLPSYCERAYMSLFGSTDHGQGHNKNRIMHIQTQTEVTHVSNTFNGNDRDEDDSDGFVGGKGNDEENETAFG</sequence>
<name>A0AAD8KJS9_TARER</name>
<dbReference type="Proteomes" id="UP001229421">
    <property type="component" value="Unassembled WGS sequence"/>
</dbReference>
<keyword evidence="3" id="KW-1185">Reference proteome</keyword>
<feature type="region of interest" description="Disordered" evidence="1">
    <location>
        <begin position="77"/>
        <end position="110"/>
    </location>
</feature>
<dbReference type="AlphaFoldDB" id="A0AAD8KJS9"/>
<reference evidence="2" key="1">
    <citation type="journal article" date="2023" name="bioRxiv">
        <title>Improved chromosome-level genome assembly for marigold (Tagetes erecta).</title>
        <authorList>
            <person name="Jiang F."/>
            <person name="Yuan L."/>
            <person name="Wang S."/>
            <person name="Wang H."/>
            <person name="Xu D."/>
            <person name="Wang A."/>
            <person name="Fan W."/>
        </authorList>
    </citation>
    <scope>NUCLEOTIDE SEQUENCE</scope>
    <source>
        <strain evidence="2">WSJ</strain>
        <tissue evidence="2">Leaf</tissue>
    </source>
</reference>
<organism evidence="2 3">
    <name type="scientific">Tagetes erecta</name>
    <name type="common">African marigold</name>
    <dbReference type="NCBI Taxonomy" id="13708"/>
    <lineage>
        <taxon>Eukaryota</taxon>
        <taxon>Viridiplantae</taxon>
        <taxon>Streptophyta</taxon>
        <taxon>Embryophyta</taxon>
        <taxon>Tracheophyta</taxon>
        <taxon>Spermatophyta</taxon>
        <taxon>Magnoliopsida</taxon>
        <taxon>eudicotyledons</taxon>
        <taxon>Gunneridae</taxon>
        <taxon>Pentapetalae</taxon>
        <taxon>asterids</taxon>
        <taxon>campanulids</taxon>
        <taxon>Asterales</taxon>
        <taxon>Asteraceae</taxon>
        <taxon>Asteroideae</taxon>
        <taxon>Heliantheae alliance</taxon>
        <taxon>Tageteae</taxon>
        <taxon>Tagetes</taxon>
    </lineage>
</organism>
<gene>
    <name evidence="2" type="ORF">QVD17_19456</name>
</gene>
<evidence type="ECO:0000313" key="2">
    <source>
        <dbReference type="EMBL" id="KAK1424138.1"/>
    </source>
</evidence>
<dbReference type="EMBL" id="JAUHHV010000005">
    <property type="protein sequence ID" value="KAK1424138.1"/>
    <property type="molecule type" value="Genomic_DNA"/>
</dbReference>
<evidence type="ECO:0000256" key="1">
    <source>
        <dbReference type="SAM" id="MobiDB-lite"/>
    </source>
</evidence>
<feature type="region of interest" description="Disordered" evidence="1">
    <location>
        <begin position="1"/>
        <end position="21"/>
    </location>
</feature>
<protein>
    <submittedName>
        <fullName evidence="2">Uncharacterized protein</fullName>
    </submittedName>
</protein>